<keyword evidence="1" id="KW-0812">Transmembrane</keyword>
<feature type="transmembrane region" description="Helical" evidence="1">
    <location>
        <begin position="171"/>
        <end position="190"/>
    </location>
</feature>
<accession>A0ABD5YTZ3</accession>
<feature type="transmembrane region" description="Helical" evidence="1">
    <location>
        <begin position="82"/>
        <end position="101"/>
    </location>
</feature>
<keyword evidence="3" id="KW-1185">Reference proteome</keyword>
<dbReference type="GeneID" id="76200341"/>
<proteinExistence type="predicted"/>
<feature type="transmembrane region" description="Helical" evidence="1">
    <location>
        <begin position="126"/>
        <end position="150"/>
    </location>
</feature>
<gene>
    <name evidence="2" type="ORF">ACFQL7_13195</name>
</gene>
<comment type="caution">
    <text evidence="2">The sequence shown here is derived from an EMBL/GenBank/DDBJ whole genome shotgun (WGS) entry which is preliminary data.</text>
</comment>
<protein>
    <submittedName>
        <fullName evidence="2">DUF420 domain-containing protein</fullName>
    </submittedName>
</protein>
<dbReference type="PANTHER" id="PTHR37692">
    <property type="entry name" value="HYPOTHETICAL MEMBRANE SPANNING PROTEIN"/>
    <property type="match status" value="1"/>
</dbReference>
<name>A0ABD5YTZ3_9EURY</name>
<feature type="transmembrane region" description="Helical" evidence="1">
    <location>
        <begin position="47"/>
        <end position="70"/>
    </location>
</feature>
<dbReference type="Pfam" id="PF04238">
    <property type="entry name" value="DUF420"/>
    <property type="match status" value="1"/>
</dbReference>
<dbReference type="RefSeq" id="WP_264555973.1">
    <property type="nucleotide sequence ID" value="NZ_CP109979.1"/>
</dbReference>
<evidence type="ECO:0000313" key="2">
    <source>
        <dbReference type="EMBL" id="MFC7190696.1"/>
    </source>
</evidence>
<reference evidence="2 3" key="1">
    <citation type="journal article" date="2019" name="Int. J. Syst. Evol. Microbiol.">
        <title>The Global Catalogue of Microorganisms (GCM) 10K type strain sequencing project: providing services to taxonomists for standard genome sequencing and annotation.</title>
        <authorList>
            <consortium name="The Broad Institute Genomics Platform"/>
            <consortium name="The Broad Institute Genome Sequencing Center for Infectious Disease"/>
            <person name="Wu L."/>
            <person name="Ma J."/>
        </authorList>
    </citation>
    <scope>NUCLEOTIDE SEQUENCE [LARGE SCALE GENOMIC DNA]</scope>
    <source>
        <strain evidence="2 3">RDMS1</strain>
    </source>
</reference>
<evidence type="ECO:0000313" key="3">
    <source>
        <dbReference type="Proteomes" id="UP001596417"/>
    </source>
</evidence>
<sequence>MATTTQRRLAKEHPKAITGILSLVGYALVLGAFAGVIPLFPPLSEQTVILFSDLIAIVNSLALFVILIGWRFIRRGEVQKHRVAMLTAFALICVFLVLYLWKVGGGFEKSFVVENGQFLASIIKPIYLLMLAIHIGLSVLAVPVVLYAVVLGLTHTPTELAETAHARVGRIAVASWSISLALGIVTYLLLNHVYGWVPREEAVLLFLAVPARQLWYSAKSDDRTDRH</sequence>
<feature type="transmembrane region" description="Helical" evidence="1">
    <location>
        <begin position="20"/>
        <end position="41"/>
    </location>
</feature>
<dbReference type="PANTHER" id="PTHR37692:SF1">
    <property type="entry name" value="DUF420 DOMAIN-CONTAINING PROTEIN"/>
    <property type="match status" value="1"/>
</dbReference>
<organism evidence="2 3">
    <name type="scientific">Halocatena marina</name>
    <dbReference type="NCBI Taxonomy" id="2934937"/>
    <lineage>
        <taxon>Archaea</taxon>
        <taxon>Methanobacteriati</taxon>
        <taxon>Methanobacteriota</taxon>
        <taxon>Stenosarchaea group</taxon>
        <taxon>Halobacteria</taxon>
        <taxon>Halobacteriales</taxon>
        <taxon>Natronomonadaceae</taxon>
        <taxon>Halocatena</taxon>
    </lineage>
</organism>
<evidence type="ECO:0000256" key="1">
    <source>
        <dbReference type="SAM" id="Phobius"/>
    </source>
</evidence>
<dbReference type="Proteomes" id="UP001596417">
    <property type="component" value="Unassembled WGS sequence"/>
</dbReference>
<keyword evidence="1" id="KW-1133">Transmembrane helix</keyword>
<keyword evidence="1" id="KW-0472">Membrane</keyword>
<dbReference type="EMBL" id="JBHTAX010000001">
    <property type="protein sequence ID" value="MFC7190696.1"/>
    <property type="molecule type" value="Genomic_DNA"/>
</dbReference>
<dbReference type="InterPro" id="IPR007352">
    <property type="entry name" value="DUF420"/>
</dbReference>
<dbReference type="AlphaFoldDB" id="A0ABD5YTZ3"/>